<organism evidence="7 8">
    <name type="scientific">Sphingomonas oligophenolica</name>
    <dbReference type="NCBI Taxonomy" id="301154"/>
    <lineage>
        <taxon>Bacteria</taxon>
        <taxon>Pseudomonadati</taxon>
        <taxon>Pseudomonadota</taxon>
        <taxon>Alphaproteobacteria</taxon>
        <taxon>Sphingomonadales</taxon>
        <taxon>Sphingomonadaceae</taxon>
        <taxon>Sphingomonas</taxon>
    </lineage>
</organism>
<dbReference type="Gene3D" id="3.40.50.970">
    <property type="match status" value="1"/>
</dbReference>
<comment type="caution">
    <text evidence="7">The sequence shown here is derived from an EMBL/GenBank/DDBJ whole genome shotgun (WGS) entry which is preliminary data.</text>
</comment>
<dbReference type="InterPro" id="IPR029061">
    <property type="entry name" value="THDP-binding"/>
</dbReference>
<keyword evidence="3" id="KW-0786">Thiamine pyrophosphate</keyword>
<evidence type="ECO:0000256" key="3">
    <source>
        <dbReference type="ARBA" id="ARBA00023052"/>
    </source>
</evidence>
<sequence>MAELSNAPVPSPEQLVDIYRRMIRIERNDDAIRKTIRLGRLQMPYYSARGQEVIPSTLSSLLTDDDKICTIYRGIHDMVAKDMPLRPLWAEIAGRVDGTCKGKGGPMHLTHPETGVMVTTGIVGSSMPIANGLGWAALLDGSKQVTIAYFGDGASNIGAFHESLNLASLWKLPVLFVCQNNGFAEHTRYENGTSVDFIAKRAAGYGMPGFTVDGNDPWAMFAAAQVAIERARAGEGPTLLECKTFRFLGHVFGDDDKYMTKEEKAAAMADDPLPKFRARLIAEGHATEEQLAALQADIEAEVADAQEFGLASAFPSTDELRRDVFAEEIAA</sequence>
<evidence type="ECO:0000256" key="4">
    <source>
        <dbReference type="ARBA" id="ARBA00025211"/>
    </source>
</evidence>
<evidence type="ECO:0000313" key="8">
    <source>
        <dbReference type="Proteomes" id="UP001419910"/>
    </source>
</evidence>
<name>A0ABU9XY89_9SPHN</name>
<gene>
    <name evidence="7" type="ORF">ABC974_02650</name>
</gene>
<evidence type="ECO:0000256" key="2">
    <source>
        <dbReference type="ARBA" id="ARBA00023002"/>
    </source>
</evidence>
<protein>
    <submittedName>
        <fullName evidence="7">Thiamine pyrophosphate-dependent dehydrogenase E1 component subunit alpha</fullName>
    </submittedName>
</protein>
<dbReference type="CDD" id="cd02000">
    <property type="entry name" value="TPP_E1_PDC_ADC_BCADC"/>
    <property type="match status" value="1"/>
</dbReference>
<reference evidence="7 8" key="1">
    <citation type="submission" date="2024-05" db="EMBL/GenBank/DDBJ databases">
        <authorList>
            <person name="Liu Q."/>
            <person name="Xin Y.-H."/>
        </authorList>
    </citation>
    <scope>NUCLEOTIDE SEQUENCE [LARGE SCALE GENOMIC DNA]</scope>
    <source>
        <strain evidence="7 8">CGMCC 1.10181</strain>
    </source>
</reference>
<dbReference type="InterPro" id="IPR001017">
    <property type="entry name" value="DH_E1"/>
</dbReference>
<comment type="function">
    <text evidence="4">The pyruvate dehydrogenase complex catalyzes the overall conversion of pyruvate to acetyl-CoA and CO(2). It contains multiple copies of three enzymatic components: pyruvate dehydrogenase (E1), dihydrolipoamide acetyltransferase (E2) and lipoamide dehydrogenase (E3).</text>
</comment>
<dbReference type="Pfam" id="PF00676">
    <property type="entry name" value="E1_dh"/>
    <property type="match status" value="1"/>
</dbReference>
<evidence type="ECO:0000256" key="1">
    <source>
        <dbReference type="ARBA" id="ARBA00001964"/>
    </source>
</evidence>
<feature type="domain" description="Dehydrogenase E1 component" evidence="6">
    <location>
        <begin position="23"/>
        <end position="307"/>
    </location>
</feature>
<comment type="cofactor">
    <cofactor evidence="1">
        <name>thiamine diphosphate</name>
        <dbReference type="ChEBI" id="CHEBI:58937"/>
    </cofactor>
</comment>
<comment type="catalytic activity">
    <reaction evidence="5">
        <text>N(6)-[(R)-lipoyl]-L-lysyl-[protein] + pyruvate + H(+) = N(6)-[(R)-S(8)-acetyldihydrolipoyl]-L-lysyl-[protein] + CO2</text>
        <dbReference type="Rhea" id="RHEA:19189"/>
        <dbReference type="Rhea" id="RHEA-COMP:10474"/>
        <dbReference type="Rhea" id="RHEA-COMP:10478"/>
        <dbReference type="ChEBI" id="CHEBI:15361"/>
        <dbReference type="ChEBI" id="CHEBI:15378"/>
        <dbReference type="ChEBI" id="CHEBI:16526"/>
        <dbReference type="ChEBI" id="CHEBI:83099"/>
        <dbReference type="ChEBI" id="CHEBI:83111"/>
        <dbReference type="EC" id="1.2.4.1"/>
    </reaction>
</comment>
<accession>A0ABU9XY89</accession>
<dbReference type="Proteomes" id="UP001419910">
    <property type="component" value="Unassembled WGS sequence"/>
</dbReference>
<keyword evidence="2" id="KW-0560">Oxidoreductase</keyword>
<keyword evidence="8" id="KW-1185">Reference proteome</keyword>
<dbReference type="RefSeq" id="WP_343890515.1">
    <property type="nucleotide sequence ID" value="NZ_BAAAEH010000035.1"/>
</dbReference>
<dbReference type="InterPro" id="IPR050642">
    <property type="entry name" value="PDH_E1_Alpha_Subunit"/>
</dbReference>
<dbReference type="EMBL" id="JBDIME010000002">
    <property type="protein sequence ID" value="MEN2788511.1"/>
    <property type="molecule type" value="Genomic_DNA"/>
</dbReference>
<proteinExistence type="predicted"/>
<evidence type="ECO:0000256" key="5">
    <source>
        <dbReference type="ARBA" id="ARBA00051231"/>
    </source>
</evidence>
<dbReference type="PANTHER" id="PTHR11516:SF60">
    <property type="entry name" value="PYRUVATE DEHYDROGENASE E1 COMPONENT SUBUNIT ALPHA"/>
    <property type="match status" value="1"/>
</dbReference>
<evidence type="ECO:0000313" key="7">
    <source>
        <dbReference type="EMBL" id="MEN2788511.1"/>
    </source>
</evidence>
<evidence type="ECO:0000259" key="6">
    <source>
        <dbReference type="Pfam" id="PF00676"/>
    </source>
</evidence>
<dbReference type="PANTHER" id="PTHR11516">
    <property type="entry name" value="PYRUVATE DEHYDROGENASE E1 COMPONENT, ALPHA SUBUNIT BACTERIAL AND ORGANELLAR"/>
    <property type="match status" value="1"/>
</dbReference>
<dbReference type="SUPFAM" id="SSF52518">
    <property type="entry name" value="Thiamin diphosphate-binding fold (THDP-binding)"/>
    <property type="match status" value="1"/>
</dbReference>